<keyword evidence="2" id="KW-0378">Hydrolase</keyword>
<proteinExistence type="predicted"/>
<dbReference type="Proteomes" id="UP001597110">
    <property type="component" value="Unassembled WGS sequence"/>
</dbReference>
<dbReference type="InterPro" id="IPR000073">
    <property type="entry name" value="AB_hydrolase_1"/>
</dbReference>
<dbReference type="Gene3D" id="3.40.50.1820">
    <property type="entry name" value="alpha/beta hydrolase"/>
    <property type="match status" value="1"/>
</dbReference>
<dbReference type="RefSeq" id="WP_386826361.1">
    <property type="nucleotide sequence ID" value="NZ_JBHTIF010000006.1"/>
</dbReference>
<keyword evidence="3" id="KW-1185">Reference proteome</keyword>
<organism evidence="2 3">
    <name type="scientific">Lysobacter brunescens</name>
    <dbReference type="NCBI Taxonomy" id="262323"/>
    <lineage>
        <taxon>Bacteria</taxon>
        <taxon>Pseudomonadati</taxon>
        <taxon>Pseudomonadota</taxon>
        <taxon>Gammaproteobacteria</taxon>
        <taxon>Lysobacterales</taxon>
        <taxon>Lysobacteraceae</taxon>
        <taxon>Lysobacter</taxon>
    </lineage>
</organism>
<evidence type="ECO:0000259" key="1">
    <source>
        <dbReference type="Pfam" id="PF00561"/>
    </source>
</evidence>
<feature type="domain" description="AB hydrolase-1" evidence="1">
    <location>
        <begin position="66"/>
        <end position="166"/>
    </location>
</feature>
<dbReference type="GO" id="GO:0016787">
    <property type="term" value="F:hydrolase activity"/>
    <property type="evidence" value="ECO:0007669"/>
    <property type="project" value="UniProtKB-KW"/>
</dbReference>
<dbReference type="SUPFAM" id="SSF53474">
    <property type="entry name" value="alpha/beta-Hydrolases"/>
    <property type="match status" value="1"/>
</dbReference>
<evidence type="ECO:0000313" key="2">
    <source>
        <dbReference type="EMBL" id="MFD0727570.1"/>
    </source>
</evidence>
<gene>
    <name evidence="2" type="ORF">ACFQ0E_18405</name>
</gene>
<dbReference type="PANTHER" id="PTHR12277:SF81">
    <property type="entry name" value="PROTEIN ABHD13"/>
    <property type="match status" value="1"/>
</dbReference>
<comment type="caution">
    <text evidence="2">The sequence shown here is derived from an EMBL/GenBank/DDBJ whole genome shotgun (WGS) entry which is preliminary data.</text>
</comment>
<sequence length="281" mass="31452">MSTPDHSTSALGVAISKLFIRVMFRHVQGWKQDLPPHADAFVEQGTDGSRLEGAILRTSAQKPRGVVMLCHPFLKYGMHYFFENRIDSELLAHGYHVVVFNFKGFGRSTIDGHAFADDVLSIARRVSRDFQGLPIHLLGCSFGGYHLSHALARDASPFASAVLDSVPVTVRSYFTRGMLRHAMHWISGSRLAVPTGTCAIDASLRHVRGLPIAYLHGLDDRYIPVDSVQSLARQCQNMQTFAFEGCRHLEGHKKHRGRYFETILDFYARVEQDRRSATAVA</sequence>
<accession>A0ABW2YGK2</accession>
<dbReference type="EMBL" id="JBHTIF010000006">
    <property type="protein sequence ID" value="MFD0727570.1"/>
    <property type="molecule type" value="Genomic_DNA"/>
</dbReference>
<dbReference type="Pfam" id="PF00561">
    <property type="entry name" value="Abhydrolase_1"/>
    <property type="match status" value="1"/>
</dbReference>
<evidence type="ECO:0000313" key="3">
    <source>
        <dbReference type="Proteomes" id="UP001597110"/>
    </source>
</evidence>
<name>A0ABW2YGK2_9GAMM</name>
<reference evidence="3" key="1">
    <citation type="journal article" date="2019" name="Int. J. Syst. Evol. Microbiol.">
        <title>The Global Catalogue of Microorganisms (GCM) 10K type strain sequencing project: providing services to taxonomists for standard genome sequencing and annotation.</title>
        <authorList>
            <consortium name="The Broad Institute Genomics Platform"/>
            <consortium name="The Broad Institute Genome Sequencing Center for Infectious Disease"/>
            <person name="Wu L."/>
            <person name="Ma J."/>
        </authorList>
    </citation>
    <scope>NUCLEOTIDE SEQUENCE [LARGE SCALE GENOMIC DNA]</scope>
    <source>
        <strain evidence="3">CCUG 55585</strain>
    </source>
</reference>
<dbReference type="PANTHER" id="PTHR12277">
    <property type="entry name" value="ALPHA/BETA HYDROLASE DOMAIN-CONTAINING PROTEIN"/>
    <property type="match status" value="1"/>
</dbReference>
<dbReference type="InterPro" id="IPR029058">
    <property type="entry name" value="AB_hydrolase_fold"/>
</dbReference>
<protein>
    <submittedName>
        <fullName evidence="2">Alpha/beta hydrolase</fullName>
    </submittedName>
</protein>